<dbReference type="AlphaFoldDB" id="J9FWR5"/>
<comment type="caution">
    <text evidence="1">The sequence shown here is derived from an EMBL/GenBank/DDBJ whole genome shotgun (WGS) entry which is preliminary data.</text>
</comment>
<reference evidence="1" key="1">
    <citation type="journal article" date="2012" name="PLoS ONE">
        <title>Gene sets for utilization of primary and secondary nutrition supplies in the distal gut of endangered iberian lynx.</title>
        <authorList>
            <person name="Alcaide M."/>
            <person name="Messina E."/>
            <person name="Richter M."/>
            <person name="Bargiela R."/>
            <person name="Peplies J."/>
            <person name="Huws S.A."/>
            <person name="Newbold C.J."/>
            <person name="Golyshin P.N."/>
            <person name="Simon M.A."/>
            <person name="Lopez G."/>
            <person name="Yakimov M.M."/>
            <person name="Ferrer M."/>
        </authorList>
    </citation>
    <scope>NUCLEOTIDE SEQUENCE</scope>
</reference>
<evidence type="ECO:0000313" key="1">
    <source>
        <dbReference type="EMBL" id="EJW98983.1"/>
    </source>
</evidence>
<gene>
    <name evidence="1" type="ORF">EVA_12909</name>
</gene>
<protein>
    <submittedName>
        <fullName evidence="1">Uncharacterized protein</fullName>
    </submittedName>
</protein>
<sequence>MHLLSGVPLLLFNYLKYEIVKTYNYNEIANMFGSDILKYCFDDIEPTNRVISPAFEPEHAGKIEYKSLDCCLLGGLYIQTYWYLDEEDTTDYGMSLYDWKGKAEFVLCEAEYDTEMYY</sequence>
<accession>J9FWR5</accession>
<proteinExistence type="predicted"/>
<organism evidence="1">
    <name type="scientific">gut metagenome</name>
    <dbReference type="NCBI Taxonomy" id="749906"/>
    <lineage>
        <taxon>unclassified sequences</taxon>
        <taxon>metagenomes</taxon>
        <taxon>organismal metagenomes</taxon>
    </lineage>
</organism>
<name>J9FWR5_9ZZZZ</name>
<dbReference type="EMBL" id="AMCI01004017">
    <property type="protein sequence ID" value="EJW98983.1"/>
    <property type="molecule type" value="Genomic_DNA"/>
</dbReference>